<accession>A0ABZ3BMC6</accession>
<gene>
    <name evidence="8" type="ORF">WN985_28050</name>
</gene>
<evidence type="ECO:0000256" key="2">
    <source>
        <dbReference type="ARBA" id="ARBA00007399"/>
    </source>
</evidence>
<dbReference type="InterPro" id="IPR001829">
    <property type="entry name" value="Pili_assmbl_chaperone_bac"/>
</dbReference>
<protein>
    <submittedName>
        <fullName evidence="8">Fimbria/pilus periplasmic chaperone</fullName>
    </submittedName>
</protein>
<dbReference type="InterPro" id="IPR013783">
    <property type="entry name" value="Ig-like_fold"/>
</dbReference>
<dbReference type="InterPro" id="IPR016147">
    <property type="entry name" value="Pili_assmbl_chaperone_N"/>
</dbReference>
<dbReference type="InterPro" id="IPR008962">
    <property type="entry name" value="PapD-like_sf"/>
</dbReference>
<evidence type="ECO:0000256" key="3">
    <source>
        <dbReference type="ARBA" id="ARBA00022729"/>
    </source>
</evidence>
<comment type="similarity">
    <text evidence="2">Belongs to the periplasmic pilus chaperone family.</text>
</comment>
<evidence type="ECO:0000259" key="6">
    <source>
        <dbReference type="Pfam" id="PF00345"/>
    </source>
</evidence>
<organism evidence="8 9">
    <name type="scientific">Burkholderia pyrrocinia</name>
    <name type="common">Pseudomonas pyrrocinia</name>
    <dbReference type="NCBI Taxonomy" id="60550"/>
    <lineage>
        <taxon>Bacteria</taxon>
        <taxon>Pseudomonadati</taxon>
        <taxon>Pseudomonadota</taxon>
        <taxon>Betaproteobacteria</taxon>
        <taxon>Burkholderiales</taxon>
        <taxon>Burkholderiaceae</taxon>
        <taxon>Burkholderia</taxon>
        <taxon>Burkholderia cepacia complex</taxon>
    </lineage>
</organism>
<keyword evidence="3" id="KW-0732">Signal</keyword>
<dbReference type="PRINTS" id="PR00969">
    <property type="entry name" value="CHAPERONPILI"/>
</dbReference>
<reference evidence="8 9" key="1">
    <citation type="submission" date="2024-04" db="EMBL/GenBank/DDBJ databases">
        <title>Biological Control Activity of Plant Growth Promoting Rhizobacteria Burkholderia pyrrocinia BX1 against Tobacco black shank Introduction Tobacco black shank (TBS) caused by the oomycete Phytophthora. nicotianae (P. nicotianae) has become a destructive soil.</title>
        <authorList>
            <person name="Liu X."/>
            <person name="Shu C."/>
        </authorList>
    </citation>
    <scope>NUCLEOTIDE SEQUENCE [LARGE SCALE GENOMIC DNA]</scope>
    <source>
        <strain evidence="8 9">BX1</strain>
    </source>
</reference>
<dbReference type="Gene3D" id="2.60.40.10">
    <property type="entry name" value="Immunoglobulins"/>
    <property type="match status" value="2"/>
</dbReference>
<dbReference type="SUPFAM" id="SSF49584">
    <property type="entry name" value="Periplasmic chaperone C-domain"/>
    <property type="match status" value="1"/>
</dbReference>
<keyword evidence="4" id="KW-0574">Periplasm</keyword>
<dbReference type="InterPro" id="IPR050643">
    <property type="entry name" value="Periplasmic_pilus_chap"/>
</dbReference>
<comment type="subcellular location">
    <subcellularLocation>
        <location evidence="1">Periplasm</location>
    </subcellularLocation>
</comment>
<proteinExistence type="inferred from homology"/>
<dbReference type="PANTHER" id="PTHR30251:SF2">
    <property type="entry name" value="FIMBRIAL CHAPERONE YADV-RELATED"/>
    <property type="match status" value="1"/>
</dbReference>
<dbReference type="SUPFAM" id="SSF49354">
    <property type="entry name" value="PapD-like"/>
    <property type="match status" value="1"/>
</dbReference>
<dbReference type="InterPro" id="IPR036316">
    <property type="entry name" value="Pili_assmbl_chap_C_dom_sf"/>
</dbReference>
<sequence>MVPSPISLSNSIMKRSLIAGLVAVSSLLPYSGASVAGISLNGTRVVYTAQSKEASVLVRNPSKQDVMIQSWLESDDQKGDLPFAITPSLSRLGAEKRQTLRIFYAGQGLPTDRESVFWLNVQEIPQKSDGENTLQVAVRQRIKLFYRPTNLAGKPEDAPKQLQWRWRAAGGKYGMEVVNNTPYYVSLVKATLHSGAQKHPIDTEMIPPQSTRQLSVKNYNGQSLAPGAKVDFESINDFGAAEENNATVSN</sequence>
<dbReference type="EMBL" id="CP150850">
    <property type="protein sequence ID" value="WZW56401.1"/>
    <property type="molecule type" value="Genomic_DNA"/>
</dbReference>
<evidence type="ECO:0000313" key="9">
    <source>
        <dbReference type="Proteomes" id="UP001484179"/>
    </source>
</evidence>
<feature type="domain" description="Pili assembly chaperone N-terminal" evidence="6">
    <location>
        <begin position="37"/>
        <end position="151"/>
    </location>
</feature>
<dbReference type="PANTHER" id="PTHR30251">
    <property type="entry name" value="PILUS ASSEMBLY CHAPERONE"/>
    <property type="match status" value="1"/>
</dbReference>
<feature type="domain" description="Pili assembly chaperone C-terminal" evidence="7">
    <location>
        <begin position="177"/>
        <end position="241"/>
    </location>
</feature>
<dbReference type="Pfam" id="PF00345">
    <property type="entry name" value="PapD_N"/>
    <property type="match status" value="1"/>
</dbReference>
<evidence type="ECO:0000313" key="8">
    <source>
        <dbReference type="EMBL" id="WZW56401.1"/>
    </source>
</evidence>
<evidence type="ECO:0000256" key="5">
    <source>
        <dbReference type="ARBA" id="ARBA00023186"/>
    </source>
</evidence>
<dbReference type="Pfam" id="PF02753">
    <property type="entry name" value="PapD_C"/>
    <property type="match status" value="1"/>
</dbReference>
<dbReference type="InterPro" id="IPR016148">
    <property type="entry name" value="Pili_assmbl_chaperone_C"/>
</dbReference>
<name>A0ABZ3BMC6_BURPY</name>
<keyword evidence="9" id="KW-1185">Reference proteome</keyword>
<evidence type="ECO:0000256" key="4">
    <source>
        <dbReference type="ARBA" id="ARBA00022764"/>
    </source>
</evidence>
<evidence type="ECO:0000259" key="7">
    <source>
        <dbReference type="Pfam" id="PF02753"/>
    </source>
</evidence>
<dbReference type="Proteomes" id="UP001484179">
    <property type="component" value="Chromosome 2"/>
</dbReference>
<evidence type="ECO:0000256" key="1">
    <source>
        <dbReference type="ARBA" id="ARBA00004418"/>
    </source>
</evidence>
<keyword evidence="5" id="KW-0143">Chaperone</keyword>
<dbReference type="RefSeq" id="WP_342310301.1">
    <property type="nucleotide sequence ID" value="NZ_CP150850.1"/>
</dbReference>